<reference evidence="2 3" key="1">
    <citation type="submission" date="2019-11" db="EMBL/GenBank/DDBJ databases">
        <authorList>
            <person name="Yuan L."/>
        </authorList>
    </citation>
    <scope>NUCLEOTIDE SEQUENCE [LARGE SCALE GENOMIC DNA]</scope>
    <source>
        <strain evidence="2 3">TRM43335</strain>
    </source>
</reference>
<name>A0A6G2B8H4_9ACTN</name>
<dbReference type="RefSeq" id="WP_155070169.1">
    <property type="nucleotide sequence ID" value="NZ_WIXO01000001.1"/>
</dbReference>
<dbReference type="AlphaFoldDB" id="A0A6G2B8H4"/>
<organism evidence="2 3">
    <name type="scientific">Streptomyces taklimakanensis</name>
    <dbReference type="NCBI Taxonomy" id="2569853"/>
    <lineage>
        <taxon>Bacteria</taxon>
        <taxon>Bacillati</taxon>
        <taxon>Actinomycetota</taxon>
        <taxon>Actinomycetes</taxon>
        <taxon>Kitasatosporales</taxon>
        <taxon>Streptomycetaceae</taxon>
        <taxon>Streptomyces</taxon>
    </lineage>
</organism>
<comment type="caution">
    <text evidence="2">The sequence shown here is derived from an EMBL/GenBank/DDBJ whole genome shotgun (WGS) entry which is preliminary data.</text>
</comment>
<evidence type="ECO:0000256" key="1">
    <source>
        <dbReference type="SAM" id="MobiDB-lite"/>
    </source>
</evidence>
<sequence length="121" mass="12496">MTAALTAGVGLLGGCGRTDGTEGDGGGAGQPTGAGDGAIPPEVVGSWSTDGSNTFDSTVYSFYEDGVFTEETGVVRRTGRYEVGGTTLLTFPDEGDPKAFEWRIGDGGCLYLDEVRHCPYS</sequence>
<dbReference type="OrthoDB" id="4300226at2"/>
<feature type="compositionally biased region" description="Gly residues" evidence="1">
    <location>
        <begin position="15"/>
        <end position="36"/>
    </location>
</feature>
<proteinExistence type="predicted"/>
<evidence type="ECO:0000313" key="3">
    <source>
        <dbReference type="Proteomes" id="UP000473014"/>
    </source>
</evidence>
<gene>
    <name evidence="2" type="ORF">F0L17_05325</name>
</gene>
<protein>
    <submittedName>
        <fullName evidence="2">Uncharacterized protein</fullName>
    </submittedName>
</protein>
<dbReference type="EMBL" id="WIXO01000001">
    <property type="protein sequence ID" value="MTE18560.1"/>
    <property type="molecule type" value="Genomic_DNA"/>
</dbReference>
<evidence type="ECO:0000313" key="2">
    <source>
        <dbReference type="EMBL" id="MTE18560.1"/>
    </source>
</evidence>
<accession>A0A6G2B8H4</accession>
<feature type="region of interest" description="Disordered" evidence="1">
    <location>
        <begin position="15"/>
        <end position="50"/>
    </location>
</feature>
<keyword evidence="3" id="KW-1185">Reference proteome</keyword>
<dbReference type="Proteomes" id="UP000473014">
    <property type="component" value="Unassembled WGS sequence"/>
</dbReference>